<dbReference type="AlphaFoldDB" id="A0A3S4FWI6"/>
<sequence length="82" mass="9494">MASLPCVTHRPLFLPRTSAFLYFFYTGPPYFFIFFLPPSLHSRYPNLHLWRCPVSFSVISGALLVLLLLGYLVYALFNAEDF</sequence>
<dbReference type="NCBIfam" id="TIGR02115">
    <property type="entry name" value="potass_kdpF"/>
    <property type="match status" value="1"/>
</dbReference>
<feature type="transmembrane region" description="Helical" evidence="1">
    <location>
        <begin position="20"/>
        <end position="40"/>
    </location>
</feature>
<dbReference type="Proteomes" id="UP000281391">
    <property type="component" value="Chromosome"/>
</dbReference>
<proteinExistence type="predicted"/>
<protein>
    <submittedName>
        <fullName evidence="2">Potassium-transporting ATPase subunit F</fullName>
    </submittedName>
</protein>
<dbReference type="KEGG" id="sof:NCTC11214_05667"/>
<feature type="transmembrane region" description="Helical" evidence="1">
    <location>
        <begin position="52"/>
        <end position="77"/>
    </location>
</feature>
<reference evidence="2 3" key="1">
    <citation type="submission" date="2018-12" db="EMBL/GenBank/DDBJ databases">
        <authorList>
            <consortium name="Pathogen Informatics"/>
        </authorList>
    </citation>
    <scope>NUCLEOTIDE SEQUENCE [LARGE SCALE GENOMIC DNA]</scope>
    <source>
        <strain evidence="2 3">NCTC11214</strain>
    </source>
</reference>
<evidence type="ECO:0000313" key="2">
    <source>
        <dbReference type="EMBL" id="VDZ65832.1"/>
    </source>
</evidence>
<evidence type="ECO:0000256" key="1">
    <source>
        <dbReference type="SAM" id="Phobius"/>
    </source>
</evidence>
<organism evidence="2 3">
    <name type="scientific">Serratia odorifera</name>
    <dbReference type="NCBI Taxonomy" id="618"/>
    <lineage>
        <taxon>Bacteria</taxon>
        <taxon>Pseudomonadati</taxon>
        <taxon>Pseudomonadota</taxon>
        <taxon>Gammaproteobacteria</taxon>
        <taxon>Enterobacterales</taxon>
        <taxon>Yersiniaceae</taxon>
        <taxon>Serratia</taxon>
    </lineage>
</organism>
<evidence type="ECO:0000313" key="3">
    <source>
        <dbReference type="Proteomes" id="UP000281391"/>
    </source>
</evidence>
<keyword evidence="1" id="KW-0472">Membrane</keyword>
<accession>A0A3S4FWI6</accession>
<name>A0A3S4FWI6_SEROD</name>
<dbReference type="NCBIfam" id="NF011334">
    <property type="entry name" value="PRK14750.1"/>
    <property type="match status" value="1"/>
</dbReference>
<dbReference type="Pfam" id="PF09604">
    <property type="entry name" value="Potass_KdpF"/>
    <property type="match status" value="1"/>
</dbReference>
<keyword evidence="1" id="KW-0812">Transmembrane</keyword>
<gene>
    <name evidence="2" type="ORF">NCTC11214_05667</name>
</gene>
<dbReference type="InterPro" id="IPR011726">
    <property type="entry name" value="KdpF"/>
</dbReference>
<dbReference type="GO" id="GO:0005886">
    <property type="term" value="C:plasma membrane"/>
    <property type="evidence" value="ECO:0007669"/>
    <property type="project" value="InterPro"/>
</dbReference>
<keyword evidence="1" id="KW-1133">Transmembrane helix</keyword>
<dbReference type="GO" id="GO:0008556">
    <property type="term" value="F:P-type potassium transmembrane transporter activity"/>
    <property type="evidence" value="ECO:0007669"/>
    <property type="project" value="InterPro"/>
</dbReference>
<dbReference type="EMBL" id="LR134117">
    <property type="protein sequence ID" value="VDZ65832.1"/>
    <property type="molecule type" value="Genomic_DNA"/>
</dbReference>